<feature type="domain" description="DDT" evidence="9">
    <location>
        <begin position="180"/>
        <end position="240"/>
    </location>
</feature>
<name>A0AAF0WG33_DAUCS</name>
<dbReference type="EMBL" id="CP093344">
    <property type="protein sequence ID" value="WOG87693.1"/>
    <property type="molecule type" value="Genomic_DNA"/>
</dbReference>
<dbReference type="InterPro" id="IPR018501">
    <property type="entry name" value="DDT_dom"/>
</dbReference>
<organism evidence="10 11">
    <name type="scientific">Daucus carota subsp. sativus</name>
    <name type="common">Carrot</name>
    <dbReference type="NCBI Taxonomy" id="79200"/>
    <lineage>
        <taxon>Eukaryota</taxon>
        <taxon>Viridiplantae</taxon>
        <taxon>Streptophyta</taxon>
        <taxon>Embryophyta</taxon>
        <taxon>Tracheophyta</taxon>
        <taxon>Spermatophyta</taxon>
        <taxon>Magnoliopsida</taxon>
        <taxon>eudicotyledons</taxon>
        <taxon>Gunneridae</taxon>
        <taxon>Pentapetalae</taxon>
        <taxon>asterids</taxon>
        <taxon>campanulids</taxon>
        <taxon>Apiales</taxon>
        <taxon>Apiaceae</taxon>
        <taxon>Apioideae</taxon>
        <taxon>Scandiceae</taxon>
        <taxon>Daucinae</taxon>
        <taxon>Daucus</taxon>
        <taxon>Daucus sect. Daucus</taxon>
    </lineage>
</organism>
<evidence type="ECO:0000313" key="11">
    <source>
        <dbReference type="Proteomes" id="UP000077755"/>
    </source>
</evidence>
<dbReference type="Pfam" id="PF00628">
    <property type="entry name" value="PHD"/>
    <property type="match status" value="1"/>
</dbReference>
<feature type="region of interest" description="Disordered" evidence="7">
    <location>
        <begin position="1313"/>
        <end position="1346"/>
    </location>
</feature>
<keyword evidence="4" id="KW-0862">Zinc</keyword>
<dbReference type="GO" id="GO:0000785">
    <property type="term" value="C:chromatin"/>
    <property type="evidence" value="ECO:0007669"/>
    <property type="project" value="UniProtKB-ARBA"/>
</dbReference>
<dbReference type="Proteomes" id="UP000077755">
    <property type="component" value="Chromosome 2"/>
</dbReference>
<comment type="subcellular location">
    <subcellularLocation>
        <location evidence="1">Nucleus</location>
    </subcellularLocation>
</comment>
<dbReference type="Pfam" id="PF02791">
    <property type="entry name" value="DDT"/>
    <property type="match status" value="1"/>
</dbReference>
<evidence type="ECO:0000256" key="2">
    <source>
        <dbReference type="ARBA" id="ARBA00022723"/>
    </source>
</evidence>
<keyword evidence="3 6" id="KW-0863">Zinc-finger</keyword>
<keyword evidence="11" id="KW-1185">Reference proteome</keyword>
<evidence type="ECO:0000259" key="8">
    <source>
        <dbReference type="PROSITE" id="PS50016"/>
    </source>
</evidence>
<dbReference type="InterPro" id="IPR001965">
    <property type="entry name" value="Znf_PHD"/>
</dbReference>
<feature type="region of interest" description="Disordered" evidence="7">
    <location>
        <begin position="816"/>
        <end position="848"/>
    </location>
</feature>
<dbReference type="InterPro" id="IPR047365">
    <property type="entry name" value="Tudor_AtPTM-like"/>
</dbReference>
<gene>
    <name evidence="10" type="ORF">DCAR_0206924</name>
</gene>
<reference evidence="10" key="2">
    <citation type="submission" date="2022-03" db="EMBL/GenBank/DDBJ databases">
        <title>Draft title - Genomic analysis of global carrot germplasm unveils the trajectory of domestication and the origin of high carotenoid orange carrot.</title>
        <authorList>
            <person name="Iorizzo M."/>
            <person name="Ellison S."/>
            <person name="Senalik D."/>
            <person name="Macko-Podgorni A."/>
            <person name="Grzebelus D."/>
            <person name="Bostan H."/>
            <person name="Rolling W."/>
            <person name="Curaba J."/>
            <person name="Simon P."/>
        </authorList>
    </citation>
    <scope>NUCLEOTIDE SEQUENCE</scope>
    <source>
        <tissue evidence="10">Leaf</tissue>
    </source>
</reference>
<dbReference type="GO" id="GO:0008270">
    <property type="term" value="F:zinc ion binding"/>
    <property type="evidence" value="ECO:0007669"/>
    <property type="project" value="UniProtKB-KW"/>
</dbReference>
<dbReference type="PANTHER" id="PTHR46508">
    <property type="entry name" value="PHD FINGER FAMILY PROTEIN"/>
    <property type="match status" value="1"/>
</dbReference>
<dbReference type="CDD" id="cd20401">
    <property type="entry name" value="Tudor_AtPTM-like"/>
    <property type="match status" value="1"/>
</dbReference>
<dbReference type="Pfam" id="PF21743">
    <property type="entry name" value="PTM_DIR17_Tudor"/>
    <property type="match status" value="1"/>
</dbReference>
<proteinExistence type="predicted"/>
<evidence type="ECO:0000256" key="4">
    <source>
        <dbReference type="ARBA" id="ARBA00022833"/>
    </source>
</evidence>
<dbReference type="PROSITE" id="PS50016">
    <property type="entry name" value="ZF_PHD_2"/>
    <property type="match status" value="1"/>
</dbReference>
<evidence type="ECO:0008006" key="12">
    <source>
        <dbReference type="Google" id="ProtNLM"/>
    </source>
</evidence>
<sequence>MEPEVVRVERRGRKRKRRDGENAVDGGMRETRSKALVGSYLNKEFEGDIYLGKVVNYQRGLYRVEYEDGDSEDLDSKELRPCLIVNEDSDEGLVVRKKALDDMILRKYEDMEREKKEREARNMMIVDAVGNGNNGVLASRDCSTDSGEDTIDGDLGIEVEASVVPPPELPPSTGNIGVPDECVADLLSVYSYLRSFSCALFLSPFGLDDFVGSLNCSFQNTLLDAIHVALMRVIHRHFEALSSDGSELASKCLRSMDWSLIDTLTWPVFTVQYMMMMGYTEGLEWKSFYIDALQRDYYSLSVRKKLMILQILCDDALDSSELRAEIDMVEEAEFKDEVDHDRVVNDTPQIGPIRVHPRYSKTSAFKGLEATAVIEGSIATKASINTSSLGYMNTRLNTGVADVDQDANSDECRLCGMEGTLLCCDGCPSAYHSRCIGVMKMFIPEGDWYCPECTINKTSPTITRETSLKGAVFFGVDPYEQVFMGTCDHLLVIRGSRNTEPCVRYYHKEDISVVLKVLGSAAQHHDMYSGLCEKIMRYWDIAVVEGGTSSARIDDGAFSTEELSLFDNNGYVVSKLPVSRNTESCVAVSSSENRAGLLLEKTTKNVAEACFYTGASFKPQSYLNHYAHGDFAAAAATNLSILSSVENHVAVSNTTTNHRKLMSANISLQTKAFSSATIRFFWPDIEKKLMEVPRERCGWCLSCQATCHSKRGCLLNAAASNAIKGTMKILAAIRPVKHGEGSLHSIATYLLFMEESLRGLMVGPFKTSAHRLKWCKQAEQASTCSDLKSLLLELEENIPHVALFGDWIKIADGSPVEPSANHSTTAAGSSQKRGPGRRGRKPSAMPEFVADDDKDISDAFVWWCGGMLSKAVFQKGILPHIVVKNSARQGGSKKISGIYYADGAEVPKRSRRAIWRAAVEMSRNPSQLAAQIRYLDIHVRWGDLVRPELSSLDGKGGDTDANVFRNASICDKQVLESKISYAVAFGNQKHLPSRIMKKVSAVEKIEGGEEKYWFLETRVPLYMIKEYEEKMVKLSPSPPRKPTNVLSTLQRQQLKVSRKNIFSYLVRRRDNLDCCRCAACQLDVLLRTAVKCSTCEGYCHFQCTAALPVDGKGEAEFAITCRSCNKTEATLHGEKYNVAPANPMISQGQKPLSTPTAVTCEKQNGCNQPLVLNGGVRRSVERKPRPALASELQEYEQEVKSASKSKPKNKSKACSLGLIWSKKDEDGTAFRSKNVLLKGNSYVSDVECDLCRNPYNPDLMYIFCETCTKWYHADAVELEESKLFKLIGFKCCKCRRIKSPLCPYTSAERRIELEGKKPNKRTRKQARQGTSLLPETSSEQLARGETASHVLPITKELVSIKGDNPLTFSLSRAEHDTHSTSGVALEQKPTLAGSAPQKLPVRRHMKREDESCEAVNNVSVDSFTPIGGNTFLPKDESPPCLEWDLPKNIENDYVFSTEGLNYEEIEYEPQTYFSFNELLANDDGAQLEGVDPSGNLIETIDQLDGVDPSGNIIENIDDDMLPAEGSLERYGMMVDQQETINSFESSYQVVPCHICSYTDPIPDCCCHTCGVWMHRYCTGWVEDIGAWRCCNCHGWQ</sequence>
<dbReference type="InterPro" id="IPR028942">
    <property type="entry name" value="WHIM1_dom"/>
</dbReference>
<dbReference type="PROSITE" id="PS50827">
    <property type="entry name" value="DDT"/>
    <property type="match status" value="1"/>
</dbReference>
<feature type="domain" description="PHD-type" evidence="8">
    <location>
        <begin position="409"/>
        <end position="456"/>
    </location>
</feature>
<dbReference type="KEGG" id="dcr:108209119"/>
<dbReference type="SMART" id="SM00249">
    <property type="entry name" value="PHD"/>
    <property type="match status" value="3"/>
</dbReference>
<evidence type="ECO:0000313" key="10">
    <source>
        <dbReference type="EMBL" id="WOG87693.1"/>
    </source>
</evidence>
<dbReference type="InterPro" id="IPR013083">
    <property type="entry name" value="Znf_RING/FYVE/PHD"/>
</dbReference>
<dbReference type="GO" id="GO:0005634">
    <property type="term" value="C:nucleus"/>
    <property type="evidence" value="ECO:0007669"/>
    <property type="project" value="UniProtKB-SubCell"/>
</dbReference>
<evidence type="ECO:0000256" key="7">
    <source>
        <dbReference type="SAM" id="MobiDB-lite"/>
    </source>
</evidence>
<dbReference type="PROSITE" id="PS01359">
    <property type="entry name" value="ZF_PHD_1"/>
    <property type="match status" value="1"/>
</dbReference>
<dbReference type="SUPFAM" id="SSF57903">
    <property type="entry name" value="FYVE/PHD zinc finger"/>
    <property type="match status" value="2"/>
</dbReference>
<dbReference type="InterPro" id="IPR019787">
    <property type="entry name" value="Znf_PHD-finger"/>
</dbReference>
<evidence type="ECO:0000259" key="9">
    <source>
        <dbReference type="PROSITE" id="PS50827"/>
    </source>
</evidence>
<evidence type="ECO:0000256" key="1">
    <source>
        <dbReference type="ARBA" id="ARBA00004123"/>
    </source>
</evidence>
<dbReference type="InterPro" id="IPR019786">
    <property type="entry name" value="Zinc_finger_PHD-type_CS"/>
</dbReference>
<dbReference type="Gene3D" id="3.30.40.10">
    <property type="entry name" value="Zinc/RING finger domain, C3HC4 (zinc finger)"/>
    <property type="match status" value="2"/>
</dbReference>
<evidence type="ECO:0000256" key="6">
    <source>
        <dbReference type="PROSITE-ProRule" id="PRU00146"/>
    </source>
</evidence>
<dbReference type="Pfam" id="PF15612">
    <property type="entry name" value="WHIM1"/>
    <property type="match status" value="1"/>
</dbReference>
<evidence type="ECO:0000256" key="3">
    <source>
        <dbReference type="ARBA" id="ARBA00022771"/>
    </source>
</evidence>
<keyword evidence="2" id="KW-0479">Metal-binding</keyword>
<dbReference type="SMART" id="SM00571">
    <property type="entry name" value="DDT"/>
    <property type="match status" value="1"/>
</dbReference>
<reference evidence="10" key="1">
    <citation type="journal article" date="2016" name="Nat. Genet.">
        <title>A high-quality carrot genome assembly provides new insights into carotenoid accumulation and asterid genome evolution.</title>
        <authorList>
            <person name="Iorizzo M."/>
            <person name="Ellison S."/>
            <person name="Senalik D."/>
            <person name="Zeng P."/>
            <person name="Satapoomin P."/>
            <person name="Huang J."/>
            <person name="Bowman M."/>
            <person name="Iovene M."/>
            <person name="Sanseverino W."/>
            <person name="Cavagnaro P."/>
            <person name="Yildiz M."/>
            <person name="Macko-Podgorni A."/>
            <person name="Moranska E."/>
            <person name="Grzebelus E."/>
            <person name="Grzebelus D."/>
            <person name="Ashrafi H."/>
            <person name="Zheng Z."/>
            <person name="Cheng S."/>
            <person name="Spooner D."/>
            <person name="Van Deynze A."/>
            <person name="Simon P."/>
        </authorList>
    </citation>
    <scope>NUCLEOTIDE SEQUENCE</scope>
    <source>
        <tissue evidence="10">Leaf</tissue>
    </source>
</reference>
<keyword evidence="5" id="KW-0539">Nucleus</keyword>
<evidence type="ECO:0000256" key="5">
    <source>
        <dbReference type="ARBA" id="ARBA00023242"/>
    </source>
</evidence>
<dbReference type="CDD" id="cd15489">
    <property type="entry name" value="PHD_SF"/>
    <property type="match status" value="1"/>
</dbReference>
<dbReference type="PANTHER" id="PTHR46508:SF1">
    <property type="entry name" value="PHD FINGER FAMILY PROTEIN"/>
    <property type="match status" value="1"/>
</dbReference>
<accession>A0AAF0WG33</accession>
<dbReference type="InterPro" id="IPR011011">
    <property type="entry name" value="Znf_FYVE_PHD"/>
</dbReference>
<feature type="region of interest" description="Disordered" evidence="7">
    <location>
        <begin position="1"/>
        <end position="28"/>
    </location>
</feature>
<protein>
    <recommendedName>
        <fullName evidence="12">PHD-type domain-containing protein</fullName>
    </recommendedName>
</protein>
<dbReference type="Pfam" id="PF24294">
    <property type="entry name" value="Chromo_PTM"/>
    <property type="match status" value="1"/>
</dbReference>
<dbReference type="InterPro" id="IPR056618">
    <property type="entry name" value="Chromo_PTM"/>
</dbReference>
<feature type="compositionally biased region" description="Polar residues" evidence="7">
    <location>
        <begin position="1327"/>
        <end position="1340"/>
    </location>
</feature>
<dbReference type="CDD" id="cd15532">
    <property type="entry name" value="PHD2_CHD_II"/>
    <property type="match status" value="1"/>
</dbReference>